<evidence type="ECO:0000256" key="4">
    <source>
        <dbReference type="ARBA" id="ARBA00022553"/>
    </source>
</evidence>
<dbReference type="PANTHER" id="PTHR10104">
    <property type="entry name" value="STATHMIN"/>
    <property type="match status" value="1"/>
</dbReference>
<dbReference type="Pfam" id="PF00836">
    <property type="entry name" value="Stathmin"/>
    <property type="match status" value="1"/>
</dbReference>
<evidence type="ECO:0000313" key="9">
    <source>
        <dbReference type="EMBL" id="CAI9594022.1"/>
    </source>
</evidence>
<comment type="subcellular location">
    <subcellularLocation>
        <location evidence="1">Cytoplasm</location>
        <location evidence="1">Cytoskeleton</location>
    </subcellularLocation>
</comment>
<dbReference type="PROSITE" id="PS00563">
    <property type="entry name" value="STATHMIN_1"/>
    <property type="match status" value="1"/>
</dbReference>
<dbReference type="EMBL" id="CATNWA010016613">
    <property type="protein sequence ID" value="CAI9594022.1"/>
    <property type="molecule type" value="Genomic_DNA"/>
</dbReference>
<dbReference type="PRINTS" id="PR00345">
    <property type="entry name" value="STATHMIN"/>
</dbReference>
<name>A0ABN9FDX6_9NEOB</name>
<gene>
    <name evidence="9" type="ORF">SPARVUS_LOCUS11658474</name>
</gene>
<dbReference type="SUPFAM" id="SSF101494">
    <property type="entry name" value="Stathmin"/>
    <property type="match status" value="1"/>
</dbReference>
<keyword evidence="10" id="KW-1185">Reference proteome</keyword>
<keyword evidence="7" id="KW-0206">Cytoskeleton</keyword>
<evidence type="ECO:0000256" key="2">
    <source>
        <dbReference type="ARBA" id="ARBA00006959"/>
    </source>
</evidence>
<evidence type="ECO:0000256" key="3">
    <source>
        <dbReference type="ARBA" id="ARBA00022490"/>
    </source>
</evidence>
<organism evidence="9 10">
    <name type="scientific">Staurois parvus</name>
    <dbReference type="NCBI Taxonomy" id="386267"/>
    <lineage>
        <taxon>Eukaryota</taxon>
        <taxon>Metazoa</taxon>
        <taxon>Chordata</taxon>
        <taxon>Craniata</taxon>
        <taxon>Vertebrata</taxon>
        <taxon>Euteleostomi</taxon>
        <taxon>Amphibia</taxon>
        <taxon>Batrachia</taxon>
        <taxon>Anura</taxon>
        <taxon>Neobatrachia</taxon>
        <taxon>Ranoidea</taxon>
        <taxon>Ranidae</taxon>
        <taxon>Staurois</taxon>
    </lineage>
</organism>
<dbReference type="PANTHER" id="PTHR10104:SF5">
    <property type="entry name" value="STATHMIN"/>
    <property type="match status" value="1"/>
</dbReference>
<evidence type="ECO:0000256" key="6">
    <source>
        <dbReference type="ARBA" id="ARBA00023054"/>
    </source>
</evidence>
<dbReference type="Proteomes" id="UP001162483">
    <property type="component" value="Unassembled WGS sequence"/>
</dbReference>
<dbReference type="InterPro" id="IPR030514">
    <property type="entry name" value="Stathmin_CS"/>
</dbReference>
<keyword evidence="5" id="KW-0493">Microtubule</keyword>
<dbReference type="InterPro" id="IPR036002">
    <property type="entry name" value="Stathmin_sf"/>
</dbReference>
<comment type="caution">
    <text evidence="9">The sequence shown here is derived from an EMBL/GenBank/DDBJ whole genome shotgun (WGS) entry which is preliminary data.</text>
</comment>
<evidence type="ECO:0000256" key="1">
    <source>
        <dbReference type="ARBA" id="ARBA00004245"/>
    </source>
</evidence>
<evidence type="ECO:0000256" key="8">
    <source>
        <dbReference type="RuleBase" id="RU004388"/>
    </source>
</evidence>
<sequence>MFPGRRGLSLSWKIAGNTVDSFWVASRFKFSVMADGDIKVKELEKRQSGQAFELLLSPRSTDAAPDLSIASPKKKECSLEEIQKKLEAAEERRLIT</sequence>
<evidence type="ECO:0000313" key="10">
    <source>
        <dbReference type="Proteomes" id="UP001162483"/>
    </source>
</evidence>
<keyword evidence="6" id="KW-0175">Coiled coil</keyword>
<keyword evidence="3" id="KW-0963">Cytoplasm</keyword>
<keyword evidence="4" id="KW-0597">Phosphoprotein</keyword>
<dbReference type="PROSITE" id="PS51663">
    <property type="entry name" value="STATHMIN_3"/>
    <property type="match status" value="1"/>
</dbReference>
<dbReference type="InterPro" id="IPR000956">
    <property type="entry name" value="Stathmin_fam"/>
</dbReference>
<evidence type="ECO:0000256" key="7">
    <source>
        <dbReference type="ARBA" id="ARBA00023212"/>
    </source>
</evidence>
<accession>A0ABN9FDX6</accession>
<protein>
    <recommendedName>
        <fullName evidence="8">Stathmin</fullName>
    </recommendedName>
</protein>
<reference evidence="9" key="1">
    <citation type="submission" date="2023-05" db="EMBL/GenBank/DDBJ databases">
        <authorList>
            <person name="Stuckert A."/>
        </authorList>
    </citation>
    <scope>NUCLEOTIDE SEQUENCE</scope>
</reference>
<evidence type="ECO:0000256" key="5">
    <source>
        <dbReference type="ARBA" id="ARBA00022701"/>
    </source>
</evidence>
<proteinExistence type="inferred from homology"/>
<comment type="similarity">
    <text evidence="2 8">Belongs to the stathmin family.</text>
</comment>